<dbReference type="InterPro" id="IPR038980">
    <property type="entry name" value="ATM_plant"/>
</dbReference>
<feature type="compositionally biased region" description="Polar residues" evidence="21">
    <location>
        <begin position="224"/>
        <end position="233"/>
    </location>
</feature>
<evidence type="ECO:0000256" key="8">
    <source>
        <dbReference type="ARBA" id="ARBA00022527"/>
    </source>
</evidence>
<dbReference type="InterPro" id="IPR003152">
    <property type="entry name" value="FATC_dom"/>
</dbReference>
<dbReference type="GO" id="GO:0000781">
    <property type="term" value="C:chromosome, telomeric region"/>
    <property type="evidence" value="ECO:0007669"/>
    <property type="project" value="UniProtKB-SubCell"/>
</dbReference>
<evidence type="ECO:0000256" key="19">
    <source>
        <dbReference type="ARBA" id="ARBA00048679"/>
    </source>
</evidence>
<evidence type="ECO:0000259" key="22">
    <source>
        <dbReference type="PROSITE" id="PS50290"/>
    </source>
</evidence>
<dbReference type="InterPro" id="IPR000403">
    <property type="entry name" value="PI3/4_kinase_cat_dom"/>
</dbReference>
<evidence type="ECO:0000256" key="14">
    <source>
        <dbReference type="ARBA" id="ARBA00022853"/>
    </source>
</evidence>
<name>A0A517LP84_9PEZI</name>
<evidence type="ECO:0000256" key="13">
    <source>
        <dbReference type="ARBA" id="ARBA00022840"/>
    </source>
</evidence>
<evidence type="ECO:0000256" key="16">
    <source>
        <dbReference type="ARBA" id="ARBA00023242"/>
    </source>
</evidence>
<dbReference type="EC" id="2.7.11.1" evidence="5 20"/>
<dbReference type="GO" id="GO:0006281">
    <property type="term" value="P:DNA repair"/>
    <property type="evidence" value="ECO:0007669"/>
    <property type="project" value="InterPro"/>
</dbReference>
<dbReference type="STRING" id="50376.A0A517LP84"/>
<dbReference type="PANTHER" id="PTHR37079:SF4">
    <property type="entry name" value="SERINE_THREONINE-PROTEIN KINASE ATM"/>
    <property type="match status" value="1"/>
</dbReference>
<dbReference type="Gene3D" id="1.10.1070.11">
    <property type="entry name" value="Phosphatidylinositol 3-/4-kinase, catalytic domain"/>
    <property type="match status" value="1"/>
</dbReference>
<dbReference type="OrthoDB" id="381190at2759"/>
<comment type="catalytic activity">
    <reaction evidence="18 20">
        <text>L-threonyl-[protein] + ATP = O-phospho-L-threonyl-[protein] + ADP + H(+)</text>
        <dbReference type="Rhea" id="RHEA:46608"/>
        <dbReference type="Rhea" id="RHEA-COMP:11060"/>
        <dbReference type="Rhea" id="RHEA-COMP:11605"/>
        <dbReference type="ChEBI" id="CHEBI:15378"/>
        <dbReference type="ChEBI" id="CHEBI:30013"/>
        <dbReference type="ChEBI" id="CHEBI:30616"/>
        <dbReference type="ChEBI" id="CHEBI:61977"/>
        <dbReference type="ChEBI" id="CHEBI:456216"/>
        <dbReference type="EC" id="2.7.11.1"/>
    </reaction>
</comment>
<dbReference type="InterPro" id="IPR018936">
    <property type="entry name" value="PI3/4_kinase_CS"/>
</dbReference>
<keyword evidence="9 20" id="KW-0808">Transferase</keyword>
<evidence type="ECO:0000256" key="4">
    <source>
        <dbReference type="ARBA" id="ARBA00011370"/>
    </source>
</evidence>
<feature type="domain" description="FAT" evidence="23">
    <location>
        <begin position="1872"/>
        <end position="2479"/>
    </location>
</feature>
<proteinExistence type="inferred from homology"/>
<feature type="region of interest" description="Disordered" evidence="21">
    <location>
        <begin position="191"/>
        <end position="233"/>
    </location>
</feature>
<evidence type="ECO:0000256" key="3">
    <source>
        <dbReference type="ARBA" id="ARBA00010769"/>
    </source>
</evidence>
<dbReference type="Proteomes" id="UP000316270">
    <property type="component" value="Chromosome 17"/>
</dbReference>
<accession>A0A517LP84</accession>
<dbReference type="GO" id="GO:0004674">
    <property type="term" value="F:protein serine/threonine kinase activity"/>
    <property type="evidence" value="ECO:0007669"/>
    <property type="project" value="UniProtKB-KW"/>
</dbReference>
<feature type="domain" description="FATC" evidence="24">
    <location>
        <begin position="2918"/>
        <end position="2950"/>
    </location>
</feature>
<evidence type="ECO:0000256" key="12">
    <source>
        <dbReference type="ARBA" id="ARBA00022777"/>
    </source>
</evidence>
<dbReference type="InterPro" id="IPR036940">
    <property type="entry name" value="PI3/4_kinase_cat_sf"/>
</dbReference>
<keyword evidence="15 20" id="KW-0779">Telomere</keyword>
<dbReference type="PROSITE" id="PS50290">
    <property type="entry name" value="PI3_4_KINASE_3"/>
    <property type="match status" value="1"/>
</dbReference>
<dbReference type="Pfam" id="PF02260">
    <property type="entry name" value="FATC"/>
    <property type="match status" value="1"/>
</dbReference>
<dbReference type="GO" id="GO:0006325">
    <property type="term" value="P:chromatin organization"/>
    <property type="evidence" value="ECO:0007669"/>
    <property type="project" value="UniProtKB-KW"/>
</dbReference>
<evidence type="ECO:0000256" key="5">
    <source>
        <dbReference type="ARBA" id="ARBA00012513"/>
    </source>
</evidence>
<evidence type="ECO:0000256" key="15">
    <source>
        <dbReference type="ARBA" id="ARBA00022895"/>
    </source>
</evidence>
<keyword evidence="14 20" id="KW-0156">Chromatin regulator</keyword>
<dbReference type="GO" id="GO:0035556">
    <property type="term" value="P:intracellular signal transduction"/>
    <property type="evidence" value="ECO:0007669"/>
    <property type="project" value="UniProtKB-ARBA"/>
</dbReference>
<dbReference type="SUPFAM" id="SSF56112">
    <property type="entry name" value="Protein kinase-like (PK-like)"/>
    <property type="match status" value="1"/>
</dbReference>
<comment type="similarity">
    <text evidence="3 20">Belongs to the PI3/PI4-kinase family. ATM subfamily.</text>
</comment>
<evidence type="ECO:0000256" key="10">
    <source>
        <dbReference type="ARBA" id="ARBA00022741"/>
    </source>
</evidence>
<keyword evidence="11 20" id="KW-0227">DNA damage</keyword>
<gene>
    <name evidence="25" type="ORF">FKW77_006725</name>
</gene>
<organism evidence="25 26">
    <name type="scientific">Venturia effusa</name>
    <dbReference type="NCBI Taxonomy" id="50376"/>
    <lineage>
        <taxon>Eukaryota</taxon>
        <taxon>Fungi</taxon>
        <taxon>Dikarya</taxon>
        <taxon>Ascomycota</taxon>
        <taxon>Pezizomycotina</taxon>
        <taxon>Dothideomycetes</taxon>
        <taxon>Pleosporomycetidae</taxon>
        <taxon>Venturiales</taxon>
        <taxon>Venturiaceae</taxon>
        <taxon>Venturia</taxon>
    </lineage>
</organism>
<dbReference type="InterPro" id="IPR016024">
    <property type="entry name" value="ARM-type_fold"/>
</dbReference>
<dbReference type="PROSITE" id="PS51190">
    <property type="entry name" value="FATC"/>
    <property type="match status" value="1"/>
</dbReference>
<dbReference type="PROSITE" id="PS51189">
    <property type="entry name" value="FAT"/>
    <property type="match status" value="1"/>
</dbReference>
<evidence type="ECO:0000256" key="7">
    <source>
        <dbReference type="ARBA" id="ARBA00022454"/>
    </source>
</evidence>
<dbReference type="SMART" id="SM00146">
    <property type="entry name" value="PI3Kc"/>
    <property type="match status" value="1"/>
</dbReference>
<evidence type="ECO:0000259" key="23">
    <source>
        <dbReference type="PROSITE" id="PS51189"/>
    </source>
</evidence>
<evidence type="ECO:0000256" key="21">
    <source>
        <dbReference type="SAM" id="MobiDB-lite"/>
    </source>
</evidence>
<keyword evidence="7 20" id="KW-0158">Chromosome</keyword>
<evidence type="ECO:0000313" key="26">
    <source>
        <dbReference type="Proteomes" id="UP000316270"/>
    </source>
</evidence>
<dbReference type="InterPro" id="IPR021668">
    <property type="entry name" value="TAN"/>
</dbReference>
<keyword evidence="12 20" id="KW-0418">Kinase</keyword>
<evidence type="ECO:0000256" key="11">
    <source>
        <dbReference type="ARBA" id="ARBA00022763"/>
    </source>
</evidence>
<feature type="domain" description="PI3K/PI4K catalytic" evidence="22">
    <location>
        <begin position="2591"/>
        <end position="2900"/>
    </location>
</feature>
<dbReference type="PANTHER" id="PTHR37079">
    <property type="entry name" value="SERINE/THREONINE-PROTEIN KINASE ATM"/>
    <property type="match status" value="1"/>
</dbReference>
<evidence type="ECO:0000256" key="17">
    <source>
        <dbReference type="ARBA" id="ARBA00025079"/>
    </source>
</evidence>
<evidence type="ECO:0000256" key="6">
    <source>
        <dbReference type="ARBA" id="ARBA00014619"/>
    </source>
</evidence>
<dbReference type="EMBL" id="CP042201">
    <property type="protein sequence ID" value="QDS77439.1"/>
    <property type="molecule type" value="Genomic_DNA"/>
</dbReference>
<dbReference type="GO" id="GO:0005634">
    <property type="term" value="C:nucleus"/>
    <property type="evidence" value="ECO:0007669"/>
    <property type="project" value="UniProtKB-SubCell"/>
</dbReference>
<dbReference type="PROSITE" id="PS00916">
    <property type="entry name" value="PI3_4_KINASE_2"/>
    <property type="match status" value="1"/>
</dbReference>
<comment type="subcellular location">
    <subcellularLocation>
        <location evidence="2 20">Chromosome</location>
        <location evidence="2 20">Telomere</location>
    </subcellularLocation>
    <subcellularLocation>
        <location evidence="1 20">Nucleus</location>
    </subcellularLocation>
</comment>
<feature type="compositionally biased region" description="Low complexity" evidence="21">
    <location>
        <begin position="8"/>
        <end position="19"/>
    </location>
</feature>
<dbReference type="CDD" id="cd05171">
    <property type="entry name" value="PIKKc_ATM"/>
    <property type="match status" value="1"/>
</dbReference>
<dbReference type="GO" id="GO:0005524">
    <property type="term" value="F:ATP binding"/>
    <property type="evidence" value="ECO:0007669"/>
    <property type="project" value="UniProtKB-KW"/>
</dbReference>
<evidence type="ECO:0000313" key="25">
    <source>
        <dbReference type="EMBL" id="QDS77439.1"/>
    </source>
</evidence>
<reference evidence="25 26" key="1">
    <citation type="submission" date="2019-07" db="EMBL/GenBank/DDBJ databases">
        <title>Finished genome of Venturia effusa.</title>
        <authorList>
            <person name="Young C.A."/>
            <person name="Cox M.P."/>
            <person name="Ganley A.R.D."/>
            <person name="David W.J."/>
        </authorList>
    </citation>
    <scope>NUCLEOTIDE SEQUENCE [LARGE SCALE GENOMIC DNA]</scope>
    <source>
        <strain evidence="26">albino</strain>
    </source>
</reference>
<keyword evidence="13 20" id="KW-0067">ATP-binding</keyword>
<keyword evidence="10 20" id="KW-0547">Nucleotide-binding</keyword>
<dbReference type="InterPro" id="IPR014009">
    <property type="entry name" value="PIK_FAT"/>
</dbReference>
<comment type="function">
    <text evidence="17 20">Serine/threonine protein kinase which activates checkpoint signaling upon genotoxic stresses such as ionizing radiation (IR), ultraviolet light (UV), or DNA replication stalling, thereby acting as a DNA damage sensor. Recognizes the substrate consensus sequence [ST]-Q. Phosphorylates histone H2A to form H2AS128ph (gamma-H2A) at sites of DNA damage, involved in the regulation of DNA damage response mechanism. Required for the control of telomere length and genome stability.</text>
</comment>
<dbReference type="InterPro" id="IPR011009">
    <property type="entry name" value="Kinase-like_dom_sf"/>
</dbReference>
<dbReference type="Pfam" id="PF00454">
    <property type="entry name" value="PI3_PI4_kinase"/>
    <property type="match status" value="1"/>
</dbReference>
<sequence length="2950" mass="329556">MDLCSPGQQSRLLSSQRLRSTSKQERKEGLADLEHLFKHNRSSSTLEKLKDKTWHTIFDALFSCTATERSAYLKANAKPTRTTALKRLEECGKALRTVVTAGVSKLRAKTVRALVHHILQTLPVPGEQTFFEGLSQPYVKCLSIVCEYQPHVEHLKTRVEESNADEGHHQQPTWQDVVEFCIGGIAMLQDSAEPEPSPLPNSHGSSLLRTTTLSMSRRSRDDTPQQARSQRSSAIKPELDDLIICLHHLTRATNAPVPDLAGPILLTLIQYLHASDKGRSSLHFAFAAVNSIISKVGSNSVDDTSAAILELYPIIKELWQSRTPSLKEEMLITLVLTRNHVSSIISQPKYASFVVHIENLFEALQADYSRRLERDQLQMDDLHLTCESVPKKSSVLALSAFQLSGGNAHSESQWSMLHLMAYYMHLLDAHKKRVQERPDRIGHEEARKRRRPSYLMHDVVSQVMIGTSSSKISALQIISFYSLLGRLTTSDIKQILESVTPVLADQHGPIASWTMVAIVSIAFQITAHDTELSREWLNLFNLVSRKVATPSTCRAASFLLSALLELDVLNYVSVAPIVETMLSSVDLQGPSTFCDSSAMLWITFMRVKAAENPSASAAISERILRWVFGRWVPSNFDIKRYASEIAANCRPLDILRLLDACSERDATAISPPPFVCYGCLAQAWQRVTNAAPLFEYVLLTKDEENFLHLASSVERSNSLESHRTTHPSLAADMQILDSCIIETERVLAKWSEWMEENSQKVLPEMMVTVASLCIVNDMLILRQSDRHKVRTDALRKSNETLNKSIATFLALPECDQDNVDAILALIADYLPDIHFLQSTDEFHETLPFALHLSRALELRKAARRSIAKVDEDDLMDIDDGFDSQMSEIQTSDAYEIAARDSLTTGSDLFSFRNCVSAYTQLIATAFRSKLESMEHGQGTVPSGFIDYLTSLSPSEFCACRPLLQLILSSSVSLVMSDATTLFDHLAADFLEVYIYERHEVTFSIVLDLLRGCADQWTATEAESLKELAIEAYTWFINVALPARICSTNVQLNISDLFFTLLQFRGPDFKPEPNLPSVRTGLFKLLATADIAIKFYISQKIALFFGHFTLGEHEAVFNDLHDNLPVEENWREGMAVRLFVLSQLGSQWSTLLRRCIYHIYETAGLIKSCGGHATFCVKRVTKALNLSDPQELFRLFSSQLLYTWLERSPINDIPFAIFNYPSLESLLGDVEDEIYSQVLMRGKDAVLVTLAGLLKSNNQDLLARNFGKSAGYCLAWDTSKNSQEQCSAETKLRAMFEKASYTSLCRQHLASILGTFIYTIDEEAQIMKILTKRTSAGQEVKALKAMQDFGSSTQILPADQQPLFRTKFLLDRIDRLARRVNVNPSVLWTPAVYTFVLRMLLSKIHPALGSLHACSVARKIRILVALSGSAAFSSYPLEMTLHALRPLVIDKQCAEDAIGIARYLYSNGIPHLKSHISFVSGILISTLISLRKFVGSSQESTTQESQHRATMSKAEHFRTWLFNSWMPEYAKQFGKNDNKLHASTILITAAASTTATAASTEVSVQNNAILRLLKDRRIGHRFLQKPAWDLAFDLVSSDFVPSTSYRKDILGADSQATALASEVWESCQQPNVSRGYLLWAARVLGRAHIAGGLNSTFAGGSDMVTRSGSRQESSKGSILQAVSNSLLSSNSTDVGLAEETIRAILLRTRSREETAETSEFLSPSLVEALTLETTEIAVALKSPKQADLGSCIADVTRPVEEWLQNLTISLAYIADNDPLVGALPRALAGVTRLSESLFAPILHLELERDYGGKQETRKCVSAGFRQLLQVTSKQILPHVKAILNALLYLHKQPFPQEATSNDRLKWLDIDYAVAAEAAEKCSMHVVALRFAEQASSPASNVKVSRRSSVSNPAPVADSLLLSIYKNINEPDSFYGVHQTPDFTSVLDRLEYEADGFKGLIFRGARLDSQMRRHDNPSSTDTSGLIRSLINLNLNALPHSLLSSQQIFAGGVSMAESVLYTARKLEQWDITAPKTSTTEAGTLYNVFQSISNSRDTGAIRNRLDSGFLGTIKSLMSPIHSGQSVKSCLRTLGILVEVDDAMSATSAESFRDAWEKMQTRSQKMLSSEREDVQTVLSSRETLFSTVCNNSSIRESINLSLKEARSIEIEALLSSCHISRKHSSLQGSLATATYLSDLSELCSRVGLDIRVAAQNEVADALWDQREYSTSIRMLRRLAEMPAAQLENCTGSAHRATLLAKLGHHVGEARLEQPDQIMTEYLAPAIAELGGDSKGDVAGQVYHQYASFCDAQLHDPDLIAEFERVHKMRETRTKEIEHWRGLTKSTRDRTVRDKVQRDFQKASRWLRLDDKEYVRLRDARESFMTQSLENYILALIASDSHDNDVLRFFALWLEFADSDLANASVEKDLEKVPSGKFVRLMNQLSSRLQDEEIPFQKHLRELVHRIAVDHPFHAMHHISAGSSAVDGKASDSAKSRMKATLIIANRLQCGGENTPTSKRWQRISLTDRMYHELAVLHDGKGGDTIFRAGQDLALNDFREGRNLTTKVPNYKLPPPTMDIPVRPDKDYSRVPTVTGFQPKMRIANGLSAPKIVVAQCSDGHRFKQLFKRADDLRQDAIMEQVFEEVSRLLSNHTTTRQRNLRIRTYKVLPLTAGSGIMEFVQNTKAFHDVLLPLHVTHFPKDLKTSIIRTRVDKVSSRSVEERVKTFRDCTDNFNPVMRFFFLEQYLDPDVWFEKRIAYTRSTAAISILGHVVGLGDRHLHNILLDEQSGEVVHIDLGVAFEAGRVLPIPEVVPFRLSRDIVDGMGYTKTEGVFRRCCEFTLDALRQEREAIMTLLNVLRYDPLYTWSVSPLKAKKLQEEAEGEDGDGGAVADALDLHASGRKEDDDAGEAGRALTIVEKKLSKTLSTAATVSELISQAKDERNLAVLFAGWSAWV</sequence>
<protein>
    <recommendedName>
        <fullName evidence="6 20">Serine/threonine-protein kinase Tel1</fullName>
        <ecNumber evidence="5 20">2.7.11.1</ecNumber>
    </recommendedName>
</protein>
<feature type="compositionally biased region" description="Low complexity" evidence="21">
    <location>
        <begin position="205"/>
        <end position="216"/>
    </location>
</feature>
<comment type="subunit">
    <text evidence="4">Associates with DNA double-strand breaks.</text>
</comment>
<evidence type="ECO:0000256" key="20">
    <source>
        <dbReference type="RuleBase" id="RU365027"/>
    </source>
</evidence>
<keyword evidence="16 20" id="KW-0539">Nucleus</keyword>
<dbReference type="GO" id="GO:0106310">
    <property type="term" value="F:protein serine kinase activity"/>
    <property type="evidence" value="ECO:0007669"/>
    <property type="project" value="RHEA"/>
</dbReference>
<evidence type="ECO:0000259" key="24">
    <source>
        <dbReference type="PROSITE" id="PS51190"/>
    </source>
</evidence>
<dbReference type="SMART" id="SM01343">
    <property type="entry name" value="FATC"/>
    <property type="match status" value="1"/>
</dbReference>
<evidence type="ECO:0000256" key="9">
    <source>
        <dbReference type="ARBA" id="ARBA00022679"/>
    </source>
</evidence>
<dbReference type="Gene3D" id="3.30.1010.10">
    <property type="entry name" value="Phosphatidylinositol 3-kinase Catalytic Subunit, Chain A, domain 4"/>
    <property type="match status" value="1"/>
</dbReference>
<dbReference type="Pfam" id="PF11640">
    <property type="entry name" value="TAN"/>
    <property type="match status" value="1"/>
</dbReference>
<dbReference type="PROSITE" id="PS00915">
    <property type="entry name" value="PI3_4_KINASE_1"/>
    <property type="match status" value="1"/>
</dbReference>
<evidence type="ECO:0000256" key="2">
    <source>
        <dbReference type="ARBA" id="ARBA00004574"/>
    </source>
</evidence>
<dbReference type="SMART" id="SM01342">
    <property type="entry name" value="TAN"/>
    <property type="match status" value="1"/>
</dbReference>
<dbReference type="InterPro" id="IPR044107">
    <property type="entry name" value="PIKKc_ATM"/>
</dbReference>
<evidence type="ECO:0000256" key="1">
    <source>
        <dbReference type="ARBA" id="ARBA00004123"/>
    </source>
</evidence>
<keyword evidence="26" id="KW-1185">Reference proteome</keyword>
<evidence type="ECO:0000256" key="18">
    <source>
        <dbReference type="ARBA" id="ARBA00047899"/>
    </source>
</evidence>
<dbReference type="FunFam" id="3.30.1010.10:FF:000019">
    <property type="entry name" value="Serine/threonine-protein kinase Tel1"/>
    <property type="match status" value="1"/>
</dbReference>
<keyword evidence="8 20" id="KW-0723">Serine/threonine-protein kinase</keyword>
<feature type="region of interest" description="Disordered" evidence="21">
    <location>
        <begin position="1"/>
        <end position="25"/>
    </location>
</feature>
<comment type="catalytic activity">
    <reaction evidence="19">
        <text>L-seryl-[protein] + ATP = O-phospho-L-seryl-[protein] + ADP + H(+)</text>
        <dbReference type="Rhea" id="RHEA:17989"/>
        <dbReference type="Rhea" id="RHEA-COMP:9863"/>
        <dbReference type="Rhea" id="RHEA-COMP:11604"/>
        <dbReference type="ChEBI" id="CHEBI:15378"/>
        <dbReference type="ChEBI" id="CHEBI:29999"/>
        <dbReference type="ChEBI" id="CHEBI:30616"/>
        <dbReference type="ChEBI" id="CHEBI:83421"/>
        <dbReference type="ChEBI" id="CHEBI:456216"/>
        <dbReference type="EC" id="2.7.11.1"/>
    </reaction>
</comment>
<dbReference type="SUPFAM" id="SSF48371">
    <property type="entry name" value="ARM repeat"/>
    <property type="match status" value="1"/>
</dbReference>